<accession>U9SV96</accession>
<reference evidence="2" key="1">
    <citation type="submission" date="2013-07" db="EMBL/GenBank/DDBJ databases">
        <title>The genome of an arbuscular mycorrhizal fungus provides insights into the evolution of the oldest plant symbiosis.</title>
        <authorList>
            <consortium name="DOE Joint Genome Institute"/>
            <person name="Tisserant E."/>
            <person name="Malbreil M."/>
            <person name="Kuo A."/>
            <person name="Kohler A."/>
            <person name="Symeonidi A."/>
            <person name="Balestrini R."/>
            <person name="Charron P."/>
            <person name="Duensing N."/>
            <person name="Frei-dit-Frey N."/>
            <person name="Gianinazzi-Pearson V."/>
            <person name="Gilbert B."/>
            <person name="Handa Y."/>
            <person name="Hijri M."/>
            <person name="Kaul R."/>
            <person name="Kawaguchi M."/>
            <person name="Krajinski F."/>
            <person name="Lammers P."/>
            <person name="Lapierre D."/>
            <person name="Masclaux F.G."/>
            <person name="Murat C."/>
            <person name="Morin E."/>
            <person name="Ndikumana S."/>
            <person name="Pagni M."/>
            <person name="Petitpierre D."/>
            <person name="Requena N."/>
            <person name="Rosikiewicz P."/>
            <person name="Riley R."/>
            <person name="Saito K."/>
            <person name="San Clemente H."/>
            <person name="Shapiro H."/>
            <person name="van Tuinen D."/>
            <person name="Becard G."/>
            <person name="Bonfante P."/>
            <person name="Paszkowski U."/>
            <person name="Shachar-Hill Y."/>
            <person name="Young J.P."/>
            <person name="Sanders I.R."/>
            <person name="Henrissat B."/>
            <person name="Rensing S.A."/>
            <person name="Grigoriev I.V."/>
            <person name="Corradi N."/>
            <person name="Roux C."/>
            <person name="Martin F."/>
        </authorList>
    </citation>
    <scope>NUCLEOTIDE SEQUENCE</scope>
    <source>
        <strain evidence="2">DAOM 197198</strain>
    </source>
</reference>
<dbReference type="VEuPathDB" id="FungiDB:RhiirFUN_014191"/>
<dbReference type="EMBL" id="KI298324">
    <property type="protein sequence ID" value="ERZ99006.1"/>
    <property type="molecule type" value="Genomic_DNA"/>
</dbReference>
<organism evidence="2">
    <name type="scientific">Rhizophagus irregularis (strain DAOM 181602 / DAOM 197198 / MUCL 43194)</name>
    <name type="common">Arbuscular mycorrhizal fungus</name>
    <name type="synonym">Glomus intraradices</name>
    <dbReference type="NCBI Taxonomy" id="747089"/>
    <lineage>
        <taxon>Eukaryota</taxon>
        <taxon>Fungi</taxon>
        <taxon>Fungi incertae sedis</taxon>
        <taxon>Mucoromycota</taxon>
        <taxon>Glomeromycotina</taxon>
        <taxon>Glomeromycetes</taxon>
        <taxon>Glomerales</taxon>
        <taxon>Glomeraceae</taxon>
        <taxon>Rhizophagus</taxon>
    </lineage>
</organism>
<name>U9SV96_RHIID</name>
<gene>
    <name evidence="2" type="ORF">GLOINDRAFT_1073</name>
</gene>
<protein>
    <submittedName>
        <fullName evidence="2">Uncharacterized protein</fullName>
    </submittedName>
</protein>
<feature type="region of interest" description="Disordered" evidence="1">
    <location>
        <begin position="35"/>
        <end position="62"/>
    </location>
</feature>
<dbReference type="AlphaFoldDB" id="U9SV96"/>
<feature type="compositionally biased region" description="Polar residues" evidence="1">
    <location>
        <begin position="40"/>
        <end position="62"/>
    </location>
</feature>
<evidence type="ECO:0000256" key="1">
    <source>
        <dbReference type="SAM" id="MobiDB-lite"/>
    </source>
</evidence>
<dbReference type="VEuPathDB" id="FungiDB:RhiirFUN_014190"/>
<sequence>MMLPPHFPDCYKKLKKWIKKRINIVSTNRLASNENERIPNASTTLNGKSTLNKKLTPNEKTGTSTLNEETVISALNEERDTLTQKTDTSNEIILSEKTDNEEERNTPTTKGRTFNSLGAFSSPLILNSSKMSCLGFFSKRRTFNSLGTFSSSLALNSPKIDISCEKTLVGHTPLSLKLDEGRKKEDREKFEKEIIVKANEFLESKKTFLNCRQRTIKELQNCYNELAGSSGYAAIEEVGRAVNSVGEIELTFGIPKALGGLVTAVSNYSKIRSITESNKAFQEYLIYDNNNILPSFNEVYASLLKLIQENEDLEICSRVKNALELQNGKVELFNANYKVFKSQRLIFPNICINVEEMENTILLLSKNLKELKVQLIQQMETLVKTFRDELKSKSKFSNKCKQRNSELRQLFTNLPSTSKEFSNELEKIKRGLSKKELIEQKIEELYQTNDKLRQLNMNTIIFI</sequence>
<evidence type="ECO:0000313" key="2">
    <source>
        <dbReference type="EMBL" id="ERZ99006.1"/>
    </source>
</evidence>
<dbReference type="HOGENOM" id="CLU_590710_0_0_1"/>
<proteinExistence type="predicted"/>